<evidence type="ECO:0000259" key="2">
    <source>
        <dbReference type="Pfam" id="PF13581"/>
    </source>
</evidence>
<dbReference type="InterPro" id="IPR036890">
    <property type="entry name" value="HATPase_C_sf"/>
</dbReference>
<evidence type="ECO:0000313" key="3">
    <source>
        <dbReference type="EMBL" id="GGK99903.1"/>
    </source>
</evidence>
<dbReference type="RefSeq" id="WP_062996899.1">
    <property type="nucleotide sequence ID" value="NZ_BMMH01000002.1"/>
</dbReference>
<dbReference type="PANTHER" id="PTHR35526">
    <property type="entry name" value="ANTI-SIGMA-F FACTOR RSBW-RELATED"/>
    <property type="match status" value="1"/>
</dbReference>
<evidence type="ECO:0000313" key="4">
    <source>
        <dbReference type="Proteomes" id="UP000638263"/>
    </source>
</evidence>
<proteinExistence type="predicted"/>
<dbReference type="EMBL" id="BMMH01000002">
    <property type="protein sequence ID" value="GGK99903.1"/>
    <property type="molecule type" value="Genomic_DNA"/>
</dbReference>
<dbReference type="SUPFAM" id="SSF55874">
    <property type="entry name" value="ATPase domain of HSP90 chaperone/DNA topoisomerase II/histidine kinase"/>
    <property type="match status" value="1"/>
</dbReference>
<dbReference type="InterPro" id="IPR050267">
    <property type="entry name" value="Anti-sigma-factor_SerPK"/>
</dbReference>
<dbReference type="GO" id="GO:0004674">
    <property type="term" value="F:protein serine/threonine kinase activity"/>
    <property type="evidence" value="ECO:0007669"/>
    <property type="project" value="UniProtKB-KW"/>
</dbReference>
<dbReference type="CDD" id="cd16936">
    <property type="entry name" value="HATPase_RsbW-like"/>
    <property type="match status" value="1"/>
</dbReference>
<feature type="domain" description="Histidine kinase/HSP90-like ATPase" evidence="2">
    <location>
        <begin position="20"/>
        <end position="136"/>
    </location>
</feature>
<dbReference type="Gene3D" id="3.30.565.10">
    <property type="entry name" value="Histidine kinase-like ATPase, C-terminal domain"/>
    <property type="match status" value="1"/>
</dbReference>
<dbReference type="Proteomes" id="UP000638263">
    <property type="component" value="Unassembled WGS sequence"/>
</dbReference>
<sequence>MTTTRPSGLDCPPTRWELQFPAKADQLAEVRHRTQEWLAYCPLGEYQAYDVLLAVGEACANAVEHGHQGDGGTIRLRCAREATRLRITVADHGRWRNPDPDPGPAQVRGRGMAIIRTLIPEVEVTIASGGTTVEMKVPLPR</sequence>
<keyword evidence="1" id="KW-0723">Serine/threonine-protein kinase</keyword>
<keyword evidence="1" id="KW-0808">Transferase</keyword>
<evidence type="ECO:0000256" key="1">
    <source>
        <dbReference type="ARBA" id="ARBA00022527"/>
    </source>
</evidence>
<protein>
    <recommendedName>
        <fullName evidence="2">Histidine kinase/HSP90-like ATPase domain-containing protein</fullName>
    </recommendedName>
</protein>
<accession>A0A917VNX0</accession>
<reference evidence="3" key="2">
    <citation type="submission" date="2020-09" db="EMBL/GenBank/DDBJ databases">
        <authorList>
            <person name="Sun Q."/>
            <person name="Zhou Y."/>
        </authorList>
    </citation>
    <scope>NUCLEOTIDE SEQUENCE</scope>
    <source>
        <strain evidence="3">CGMCC 4.3508</strain>
    </source>
</reference>
<dbReference type="PANTHER" id="PTHR35526:SF3">
    <property type="entry name" value="ANTI-SIGMA-F FACTOR RSBW"/>
    <property type="match status" value="1"/>
</dbReference>
<dbReference type="Pfam" id="PF13581">
    <property type="entry name" value="HATPase_c_2"/>
    <property type="match status" value="1"/>
</dbReference>
<comment type="caution">
    <text evidence="3">The sequence shown here is derived from an EMBL/GenBank/DDBJ whole genome shotgun (WGS) entry which is preliminary data.</text>
</comment>
<dbReference type="AlphaFoldDB" id="A0A917VNX0"/>
<name>A0A917VNX0_9NOCA</name>
<reference evidence="3" key="1">
    <citation type="journal article" date="2014" name="Int. J. Syst. Evol. Microbiol.">
        <title>Complete genome sequence of Corynebacterium casei LMG S-19264T (=DSM 44701T), isolated from a smear-ripened cheese.</title>
        <authorList>
            <consortium name="US DOE Joint Genome Institute (JGI-PGF)"/>
            <person name="Walter F."/>
            <person name="Albersmeier A."/>
            <person name="Kalinowski J."/>
            <person name="Ruckert C."/>
        </authorList>
    </citation>
    <scope>NUCLEOTIDE SEQUENCE</scope>
    <source>
        <strain evidence="3">CGMCC 4.3508</strain>
    </source>
</reference>
<organism evidence="3 4">
    <name type="scientific">Nocardia jinanensis</name>
    <dbReference type="NCBI Taxonomy" id="382504"/>
    <lineage>
        <taxon>Bacteria</taxon>
        <taxon>Bacillati</taxon>
        <taxon>Actinomycetota</taxon>
        <taxon>Actinomycetes</taxon>
        <taxon>Mycobacteriales</taxon>
        <taxon>Nocardiaceae</taxon>
        <taxon>Nocardia</taxon>
    </lineage>
</organism>
<dbReference type="InterPro" id="IPR003594">
    <property type="entry name" value="HATPase_dom"/>
</dbReference>
<keyword evidence="4" id="KW-1185">Reference proteome</keyword>
<keyword evidence="1" id="KW-0418">Kinase</keyword>
<gene>
    <name evidence="3" type="ORF">GCM10011588_13200</name>
</gene>